<dbReference type="OrthoDB" id="5442742at2"/>
<dbReference type="Proteomes" id="UP000192911">
    <property type="component" value="Unassembled WGS sequence"/>
</dbReference>
<comment type="similarity">
    <text evidence="1">Belongs to the GSP E family.</text>
</comment>
<dbReference type="InterPro" id="IPR001482">
    <property type="entry name" value="T2SS/T4SS_dom"/>
</dbReference>
<evidence type="ECO:0000259" key="4">
    <source>
        <dbReference type="Pfam" id="PF00437"/>
    </source>
</evidence>
<dbReference type="RefSeq" id="WP_085227483.1">
    <property type="nucleotide sequence ID" value="NZ_BSQD01000004.1"/>
</dbReference>
<proteinExistence type="inferred from homology"/>
<evidence type="ECO:0000256" key="3">
    <source>
        <dbReference type="ARBA" id="ARBA00022840"/>
    </source>
</evidence>
<dbReference type="EMBL" id="FXAH01000005">
    <property type="protein sequence ID" value="SMF32078.1"/>
    <property type="molecule type" value="Genomic_DNA"/>
</dbReference>
<keyword evidence="3" id="KW-0067">ATP-binding</keyword>
<dbReference type="SUPFAM" id="SSF52540">
    <property type="entry name" value="P-loop containing nucleoside triphosphate hydrolases"/>
    <property type="match status" value="1"/>
</dbReference>
<dbReference type="PANTHER" id="PTHR30258">
    <property type="entry name" value="TYPE II SECRETION SYSTEM PROTEIN GSPE-RELATED"/>
    <property type="match status" value="1"/>
</dbReference>
<evidence type="ECO:0000256" key="2">
    <source>
        <dbReference type="ARBA" id="ARBA00022741"/>
    </source>
</evidence>
<name>A0A1X7EEF1_TRICW</name>
<evidence type="ECO:0000256" key="1">
    <source>
        <dbReference type="ARBA" id="ARBA00006611"/>
    </source>
</evidence>
<keyword evidence="2" id="KW-0547">Nucleotide-binding</keyword>
<keyword evidence="6" id="KW-1185">Reference proteome</keyword>
<dbReference type="AlphaFoldDB" id="A0A1X7EEF1"/>
<evidence type="ECO:0000313" key="6">
    <source>
        <dbReference type="Proteomes" id="UP000192911"/>
    </source>
</evidence>
<dbReference type="PANTHER" id="PTHR30258:SF2">
    <property type="entry name" value="COMG OPERON PROTEIN 1"/>
    <property type="match status" value="1"/>
</dbReference>
<dbReference type="GO" id="GO:0005886">
    <property type="term" value="C:plasma membrane"/>
    <property type="evidence" value="ECO:0007669"/>
    <property type="project" value="TreeGrafter"/>
</dbReference>
<protein>
    <submittedName>
        <fullName evidence="5">Twitching motility protein PilT</fullName>
    </submittedName>
</protein>
<feature type="domain" description="Bacterial type II secretion system protein E" evidence="4">
    <location>
        <begin position="68"/>
        <end position="265"/>
    </location>
</feature>
<dbReference type="Gene3D" id="3.40.50.300">
    <property type="entry name" value="P-loop containing nucleotide triphosphate hydrolases"/>
    <property type="match status" value="1"/>
</dbReference>
<gene>
    <name evidence="5" type="ORF">SAMN06295900_105239</name>
</gene>
<dbReference type="GO" id="GO:0016887">
    <property type="term" value="F:ATP hydrolysis activity"/>
    <property type="evidence" value="ECO:0007669"/>
    <property type="project" value="TreeGrafter"/>
</dbReference>
<dbReference type="Pfam" id="PF00437">
    <property type="entry name" value="T2SSE"/>
    <property type="match status" value="1"/>
</dbReference>
<organism evidence="5 6">
    <name type="scientific">Trinickia caryophylli</name>
    <name type="common">Paraburkholderia caryophylli</name>
    <dbReference type="NCBI Taxonomy" id="28094"/>
    <lineage>
        <taxon>Bacteria</taxon>
        <taxon>Pseudomonadati</taxon>
        <taxon>Pseudomonadota</taxon>
        <taxon>Betaproteobacteria</taxon>
        <taxon>Burkholderiales</taxon>
        <taxon>Burkholderiaceae</taxon>
        <taxon>Trinickia</taxon>
    </lineage>
</organism>
<sequence>MAIEIESLQRLHFSYLYLGHARIADCFMDGPAQHVHALPAHPELQAEIEALKLACRGARSGARAFKLDFGSVSYRVRVVQTPDGPMFVLRRLDATLESLSGLGLPSAYVRRLLSADLGGLVVVSGTAKCGKTTTAGALVRDQLALHGGIAITIEEPIDATLEGAYGRGVCIQTLASADRPGDLRTALGCGARMIFIGAVEEPAVVVDTLMAARDGHLIVSTVQADDVERAIARLYTLAARVLDAQSARTLLADGLGAVLHQRLAFRAPGQRQLEARLLMLADSAAVRTRVRDGRHDELGEAVRQQMMSMIHSDALASLKEGN</sequence>
<dbReference type="InterPro" id="IPR027417">
    <property type="entry name" value="P-loop_NTPase"/>
</dbReference>
<dbReference type="GeneID" id="95553680"/>
<dbReference type="STRING" id="28094.SAMN06295900_105239"/>
<reference evidence="6" key="1">
    <citation type="submission" date="2017-04" db="EMBL/GenBank/DDBJ databases">
        <authorList>
            <person name="Varghese N."/>
            <person name="Submissions S."/>
        </authorList>
    </citation>
    <scope>NUCLEOTIDE SEQUENCE [LARGE SCALE GENOMIC DNA]</scope>
    <source>
        <strain evidence="6">Ballard 720</strain>
    </source>
</reference>
<accession>A0A1X7EEF1</accession>
<dbReference type="GO" id="GO:0005524">
    <property type="term" value="F:ATP binding"/>
    <property type="evidence" value="ECO:0007669"/>
    <property type="project" value="UniProtKB-KW"/>
</dbReference>
<evidence type="ECO:0000313" key="5">
    <source>
        <dbReference type="EMBL" id="SMF32078.1"/>
    </source>
</evidence>